<reference evidence="2 3" key="1">
    <citation type="journal article" date="2020" name="Microorganisms">
        <title>Osmotic Adaptation and Compatible Solute Biosynthesis of Phototrophic Bacteria as Revealed from Genome Analyses.</title>
        <authorList>
            <person name="Imhoff J.F."/>
            <person name="Rahn T."/>
            <person name="Kunzel S."/>
            <person name="Keller A."/>
            <person name="Neulinger S.C."/>
        </authorList>
    </citation>
    <scope>NUCLEOTIDE SEQUENCE [LARGE SCALE GENOMIC DNA]</scope>
    <source>
        <strain evidence="2 3">DSM 25653</strain>
    </source>
</reference>
<sequence>MLATTSALARQSPRGRIIQRLHKHDDAPLHRMVNAMQPGSYARPHRHSNPPKAEAFIVLSGAVRFVAFDDRGDILECLDLRPGGATFGVDIEPGVWHTLIVLEPDTILFEVKNGPYAPGSDKDFAEWSPAEGTPESARFLDELIKQTGGMPSGPGR</sequence>
<organism evidence="2 3">
    <name type="scientific">Lamprobacter modestohalophilus</name>
    <dbReference type="NCBI Taxonomy" id="1064514"/>
    <lineage>
        <taxon>Bacteria</taxon>
        <taxon>Pseudomonadati</taxon>
        <taxon>Pseudomonadota</taxon>
        <taxon>Gammaproteobacteria</taxon>
        <taxon>Chromatiales</taxon>
        <taxon>Chromatiaceae</taxon>
        <taxon>Lamprobacter</taxon>
    </lineage>
</organism>
<name>A0A9X0WCX4_9GAMM</name>
<dbReference type="InterPro" id="IPR014710">
    <property type="entry name" value="RmlC-like_jellyroll"/>
</dbReference>
<dbReference type="Pfam" id="PF19480">
    <property type="entry name" value="DUF6016"/>
    <property type="match status" value="1"/>
</dbReference>
<dbReference type="CDD" id="cd07005">
    <property type="entry name" value="cupin_WbuC-like"/>
    <property type="match status" value="1"/>
</dbReference>
<dbReference type="SUPFAM" id="SSF51182">
    <property type="entry name" value="RmlC-like cupins"/>
    <property type="match status" value="1"/>
</dbReference>
<evidence type="ECO:0000313" key="2">
    <source>
        <dbReference type="EMBL" id="MBK1621111.1"/>
    </source>
</evidence>
<dbReference type="InterPro" id="IPR046058">
    <property type="entry name" value="WbuC_cupin"/>
</dbReference>
<evidence type="ECO:0000313" key="3">
    <source>
        <dbReference type="Proteomes" id="UP001138768"/>
    </source>
</evidence>
<dbReference type="Proteomes" id="UP001138768">
    <property type="component" value="Unassembled WGS sequence"/>
</dbReference>
<comment type="caution">
    <text evidence="2">The sequence shown here is derived from an EMBL/GenBank/DDBJ whole genome shotgun (WGS) entry which is preliminary data.</text>
</comment>
<accession>A0A9X0WCX4</accession>
<dbReference type="InterPro" id="IPR011051">
    <property type="entry name" value="RmlC_Cupin_sf"/>
</dbReference>
<proteinExistence type="predicted"/>
<dbReference type="InterPro" id="IPR027565">
    <property type="entry name" value="Cupin_WbuC"/>
</dbReference>
<evidence type="ECO:0000259" key="1">
    <source>
        <dbReference type="Pfam" id="PF19480"/>
    </source>
</evidence>
<dbReference type="AlphaFoldDB" id="A0A9X0WCX4"/>
<dbReference type="EMBL" id="NRRY01000059">
    <property type="protein sequence ID" value="MBK1621111.1"/>
    <property type="molecule type" value="Genomic_DNA"/>
</dbReference>
<feature type="domain" description="Cupin fold metalloprotein WbuC cupin" evidence="1">
    <location>
        <begin position="2"/>
        <end position="76"/>
    </location>
</feature>
<gene>
    <name evidence="2" type="ORF">CKO42_22360</name>
</gene>
<dbReference type="NCBIfam" id="TIGR04366">
    <property type="entry name" value="cupin_WbuC"/>
    <property type="match status" value="1"/>
</dbReference>
<protein>
    <recommendedName>
        <fullName evidence="1">Cupin fold metalloprotein WbuC cupin domain-containing protein</fullName>
    </recommendedName>
</protein>
<dbReference type="Gene3D" id="2.60.120.10">
    <property type="entry name" value="Jelly Rolls"/>
    <property type="match status" value="1"/>
</dbReference>
<keyword evidence="3" id="KW-1185">Reference proteome</keyword>